<dbReference type="AlphaFoldDB" id="A0A9X3SEL8"/>
<reference evidence="1" key="1">
    <citation type="submission" date="2022-10" db="EMBL/GenBank/DDBJ databases">
        <title>The WGS of Solirubrobacter phytolaccae KCTC 29190.</title>
        <authorList>
            <person name="Jiang Z."/>
        </authorList>
    </citation>
    <scope>NUCLEOTIDE SEQUENCE</scope>
    <source>
        <strain evidence="1">KCTC 29190</strain>
    </source>
</reference>
<dbReference type="InterPro" id="IPR041492">
    <property type="entry name" value="HAD_2"/>
</dbReference>
<dbReference type="InterPro" id="IPR023214">
    <property type="entry name" value="HAD_sf"/>
</dbReference>
<proteinExistence type="predicted"/>
<keyword evidence="2" id="KW-1185">Reference proteome</keyword>
<dbReference type="PANTHER" id="PTHR43434">
    <property type="entry name" value="PHOSPHOGLYCOLATE PHOSPHATASE"/>
    <property type="match status" value="1"/>
</dbReference>
<dbReference type="NCBIfam" id="TIGR01549">
    <property type="entry name" value="HAD-SF-IA-v1"/>
    <property type="match status" value="1"/>
</dbReference>
<dbReference type="NCBIfam" id="TIGR01509">
    <property type="entry name" value="HAD-SF-IA-v3"/>
    <property type="match status" value="1"/>
</dbReference>
<dbReference type="SUPFAM" id="SSF56784">
    <property type="entry name" value="HAD-like"/>
    <property type="match status" value="1"/>
</dbReference>
<sequence length="218" mass="23826">MATAILDIDGTLVDTNYHHAVAWYRAFRAHGFVVPLWRIHRHIGMGGDQLVAALAGKGFDREHGDEVRAAETILYKQLIEETQPLTGARALIEDLKASGYTVILASSAKSDELEHYLKLLDAHALVDAWTDSSDVEQTKPQPDLVLAALEKADAKPKDAVMIGDSTWDCEAAKRAKVRSIGVLTGGFSERELLDAGAAKVFTSVDELRKHLDADVVRV</sequence>
<dbReference type="EMBL" id="JAPDDP010000096">
    <property type="protein sequence ID" value="MDA0185045.1"/>
    <property type="molecule type" value="Genomic_DNA"/>
</dbReference>
<protein>
    <submittedName>
        <fullName evidence="1">HAD family hydrolase</fullName>
    </submittedName>
</protein>
<dbReference type="PANTHER" id="PTHR43434:SF16">
    <property type="entry name" value="BLL8046 PROTEIN"/>
    <property type="match status" value="1"/>
</dbReference>
<evidence type="ECO:0000313" key="1">
    <source>
        <dbReference type="EMBL" id="MDA0185045.1"/>
    </source>
</evidence>
<keyword evidence="1" id="KW-0378">Hydrolase</keyword>
<dbReference type="InterPro" id="IPR036412">
    <property type="entry name" value="HAD-like_sf"/>
</dbReference>
<dbReference type="GO" id="GO:0008967">
    <property type="term" value="F:phosphoglycolate phosphatase activity"/>
    <property type="evidence" value="ECO:0007669"/>
    <property type="project" value="TreeGrafter"/>
</dbReference>
<dbReference type="SFLD" id="SFLDG01129">
    <property type="entry name" value="C1.5:_HAD__Beta-PGM__Phosphata"/>
    <property type="match status" value="1"/>
</dbReference>
<evidence type="ECO:0000313" key="2">
    <source>
        <dbReference type="Proteomes" id="UP001147653"/>
    </source>
</evidence>
<dbReference type="Gene3D" id="3.40.50.1000">
    <property type="entry name" value="HAD superfamily/HAD-like"/>
    <property type="match status" value="1"/>
</dbReference>
<dbReference type="SFLD" id="SFLDG01135">
    <property type="entry name" value="C1.5.6:_HAD__Beta-PGM__Phospha"/>
    <property type="match status" value="1"/>
</dbReference>
<dbReference type="Pfam" id="PF13419">
    <property type="entry name" value="HAD_2"/>
    <property type="match status" value="1"/>
</dbReference>
<accession>A0A9X3SEL8</accession>
<name>A0A9X3SEL8_9ACTN</name>
<dbReference type="GO" id="GO:0005829">
    <property type="term" value="C:cytosol"/>
    <property type="evidence" value="ECO:0007669"/>
    <property type="project" value="TreeGrafter"/>
</dbReference>
<dbReference type="InterPro" id="IPR023198">
    <property type="entry name" value="PGP-like_dom2"/>
</dbReference>
<gene>
    <name evidence="1" type="ORF">OJ997_32370</name>
</gene>
<dbReference type="Proteomes" id="UP001147653">
    <property type="component" value="Unassembled WGS sequence"/>
</dbReference>
<dbReference type="GO" id="GO:0006281">
    <property type="term" value="P:DNA repair"/>
    <property type="evidence" value="ECO:0007669"/>
    <property type="project" value="TreeGrafter"/>
</dbReference>
<dbReference type="InterPro" id="IPR006439">
    <property type="entry name" value="HAD-SF_hydro_IA"/>
</dbReference>
<organism evidence="1 2">
    <name type="scientific">Solirubrobacter phytolaccae</name>
    <dbReference type="NCBI Taxonomy" id="1404360"/>
    <lineage>
        <taxon>Bacteria</taxon>
        <taxon>Bacillati</taxon>
        <taxon>Actinomycetota</taxon>
        <taxon>Thermoleophilia</taxon>
        <taxon>Solirubrobacterales</taxon>
        <taxon>Solirubrobacteraceae</taxon>
        <taxon>Solirubrobacter</taxon>
    </lineage>
</organism>
<dbReference type="SFLD" id="SFLDS00003">
    <property type="entry name" value="Haloacid_Dehalogenase"/>
    <property type="match status" value="1"/>
</dbReference>
<comment type="caution">
    <text evidence="1">The sequence shown here is derived from an EMBL/GenBank/DDBJ whole genome shotgun (WGS) entry which is preliminary data.</text>
</comment>
<dbReference type="Gene3D" id="1.10.150.240">
    <property type="entry name" value="Putative phosphatase, domain 2"/>
    <property type="match status" value="1"/>
</dbReference>
<dbReference type="RefSeq" id="WP_270029520.1">
    <property type="nucleotide sequence ID" value="NZ_JAPDDP010000096.1"/>
</dbReference>
<dbReference type="InterPro" id="IPR050155">
    <property type="entry name" value="HAD-like_hydrolase_sf"/>
</dbReference>